<dbReference type="AlphaFoldDB" id="A0A0F9BRE8"/>
<keyword evidence="1" id="KW-1133">Transmembrane helix</keyword>
<sequence>GLVTPAFDQLIFIIMMSVVLGAIALAIFSDFSPVLIGSVIISLVLMIIVGGLLSETYTDVSQDATLSDKGQDFTLTNAIMGSQFPIIILVTGIIVLIILFAKRGRVISPV</sequence>
<evidence type="ECO:0000256" key="1">
    <source>
        <dbReference type="SAM" id="Phobius"/>
    </source>
</evidence>
<organism evidence="2">
    <name type="scientific">marine sediment metagenome</name>
    <dbReference type="NCBI Taxonomy" id="412755"/>
    <lineage>
        <taxon>unclassified sequences</taxon>
        <taxon>metagenomes</taxon>
        <taxon>ecological metagenomes</taxon>
    </lineage>
</organism>
<proteinExistence type="predicted"/>
<feature type="non-terminal residue" evidence="2">
    <location>
        <position position="1"/>
    </location>
</feature>
<name>A0A0F9BRE8_9ZZZZ</name>
<feature type="transmembrane region" description="Helical" evidence="1">
    <location>
        <begin position="34"/>
        <end position="53"/>
    </location>
</feature>
<reference evidence="2" key="1">
    <citation type="journal article" date="2015" name="Nature">
        <title>Complex archaea that bridge the gap between prokaryotes and eukaryotes.</title>
        <authorList>
            <person name="Spang A."/>
            <person name="Saw J.H."/>
            <person name="Jorgensen S.L."/>
            <person name="Zaremba-Niedzwiedzka K."/>
            <person name="Martijn J."/>
            <person name="Lind A.E."/>
            <person name="van Eijk R."/>
            <person name="Schleper C."/>
            <person name="Guy L."/>
            <person name="Ettema T.J."/>
        </authorList>
    </citation>
    <scope>NUCLEOTIDE SEQUENCE</scope>
</reference>
<protein>
    <submittedName>
        <fullName evidence="2">Uncharacterized protein</fullName>
    </submittedName>
</protein>
<feature type="transmembrane region" description="Helical" evidence="1">
    <location>
        <begin position="73"/>
        <end position="101"/>
    </location>
</feature>
<gene>
    <name evidence="2" type="ORF">LCGC14_2758270</name>
</gene>
<comment type="caution">
    <text evidence="2">The sequence shown here is derived from an EMBL/GenBank/DDBJ whole genome shotgun (WGS) entry which is preliminary data.</text>
</comment>
<accession>A0A0F9BRE8</accession>
<evidence type="ECO:0000313" key="2">
    <source>
        <dbReference type="EMBL" id="KKK86936.1"/>
    </source>
</evidence>
<keyword evidence="1" id="KW-0812">Transmembrane</keyword>
<keyword evidence="1" id="KW-0472">Membrane</keyword>
<dbReference type="EMBL" id="LAZR01050630">
    <property type="protein sequence ID" value="KKK86936.1"/>
    <property type="molecule type" value="Genomic_DNA"/>
</dbReference>
<feature type="transmembrane region" description="Helical" evidence="1">
    <location>
        <begin position="6"/>
        <end position="27"/>
    </location>
</feature>